<comment type="cofactor">
    <cofactor evidence="1">
        <name>FAD</name>
        <dbReference type="ChEBI" id="CHEBI:57692"/>
    </cofactor>
</comment>
<evidence type="ECO:0000256" key="1">
    <source>
        <dbReference type="ARBA" id="ARBA00001974"/>
    </source>
</evidence>
<dbReference type="InterPro" id="IPR038299">
    <property type="entry name" value="DAO_C_sf"/>
</dbReference>
<evidence type="ECO:0000256" key="2">
    <source>
        <dbReference type="ARBA" id="ARBA00007330"/>
    </source>
</evidence>
<gene>
    <name evidence="8" type="ORF">GCM10010915_17690</name>
</gene>
<dbReference type="InterPro" id="IPR031656">
    <property type="entry name" value="DAO_C"/>
</dbReference>
<dbReference type="SUPFAM" id="SSF51905">
    <property type="entry name" value="FAD/NAD(P)-binding domain"/>
    <property type="match status" value="1"/>
</dbReference>
<evidence type="ECO:0000259" key="6">
    <source>
        <dbReference type="Pfam" id="PF01266"/>
    </source>
</evidence>
<evidence type="ECO:0000259" key="7">
    <source>
        <dbReference type="Pfam" id="PF16901"/>
    </source>
</evidence>
<keyword evidence="9" id="KW-1185">Reference proteome</keyword>
<evidence type="ECO:0000256" key="5">
    <source>
        <dbReference type="ARBA" id="ARBA00023002"/>
    </source>
</evidence>
<accession>A0A917DGW8</accession>
<comment type="caution">
    <text evidence="8">The sequence shown here is derived from an EMBL/GenBank/DDBJ whole genome shotgun (WGS) entry which is preliminary data.</text>
</comment>
<reference evidence="8" key="2">
    <citation type="submission" date="2020-09" db="EMBL/GenBank/DDBJ databases">
        <authorList>
            <person name="Sun Q."/>
            <person name="Zhou Y."/>
        </authorList>
    </citation>
    <scope>NUCLEOTIDE SEQUENCE</scope>
    <source>
        <strain evidence="8">CGMCC 1.15152</strain>
    </source>
</reference>
<feature type="domain" description="FAD dependent oxidoreductase" evidence="6">
    <location>
        <begin position="15"/>
        <end position="390"/>
    </location>
</feature>
<dbReference type="Pfam" id="PF16901">
    <property type="entry name" value="DAO_C"/>
    <property type="match status" value="1"/>
</dbReference>
<dbReference type="GO" id="GO:0004368">
    <property type="term" value="F:glycerol-3-phosphate dehydrogenase (quinone) activity"/>
    <property type="evidence" value="ECO:0007669"/>
    <property type="project" value="InterPro"/>
</dbReference>
<dbReference type="PANTHER" id="PTHR11985:SF15">
    <property type="entry name" value="GLYCEROL-3-PHOSPHATE DEHYDROGENASE, MITOCHONDRIAL"/>
    <property type="match status" value="1"/>
</dbReference>
<dbReference type="Pfam" id="PF01266">
    <property type="entry name" value="DAO"/>
    <property type="match status" value="1"/>
</dbReference>
<keyword evidence="5" id="KW-0560">Oxidoreductase</keyword>
<dbReference type="PANTHER" id="PTHR11985">
    <property type="entry name" value="GLYCEROL-3-PHOSPHATE DEHYDROGENASE"/>
    <property type="match status" value="1"/>
</dbReference>
<evidence type="ECO:0000313" key="8">
    <source>
        <dbReference type="EMBL" id="GGD37362.1"/>
    </source>
</evidence>
<dbReference type="EMBL" id="BMHO01000001">
    <property type="protein sequence ID" value="GGD37362.1"/>
    <property type="molecule type" value="Genomic_DNA"/>
</dbReference>
<keyword evidence="3" id="KW-0285">Flavoprotein</keyword>
<evidence type="ECO:0000313" key="9">
    <source>
        <dbReference type="Proteomes" id="UP000633205"/>
    </source>
</evidence>
<dbReference type="AlphaFoldDB" id="A0A917DGW8"/>
<evidence type="ECO:0000256" key="4">
    <source>
        <dbReference type="ARBA" id="ARBA00022827"/>
    </source>
</evidence>
<feature type="domain" description="Alpha-glycerophosphate oxidase C-terminal" evidence="7">
    <location>
        <begin position="419"/>
        <end position="535"/>
    </location>
</feature>
<comment type="similarity">
    <text evidence="2">Belongs to the FAD-dependent glycerol-3-phosphate dehydrogenase family.</text>
</comment>
<name>A0A917DGW8_9MICO</name>
<protein>
    <submittedName>
        <fullName evidence="8">Glycerol-3-phosphate dehydrogenase</fullName>
    </submittedName>
</protein>
<dbReference type="PRINTS" id="PR01001">
    <property type="entry name" value="FADG3PDH"/>
</dbReference>
<dbReference type="InterPro" id="IPR036188">
    <property type="entry name" value="FAD/NAD-bd_sf"/>
</dbReference>
<organism evidence="8 9">
    <name type="scientific">Microbacterium faecale</name>
    <dbReference type="NCBI Taxonomy" id="1804630"/>
    <lineage>
        <taxon>Bacteria</taxon>
        <taxon>Bacillati</taxon>
        <taxon>Actinomycetota</taxon>
        <taxon>Actinomycetes</taxon>
        <taxon>Micrococcales</taxon>
        <taxon>Microbacteriaceae</taxon>
        <taxon>Microbacterium</taxon>
    </lineage>
</organism>
<dbReference type="GO" id="GO:0046168">
    <property type="term" value="P:glycerol-3-phosphate catabolic process"/>
    <property type="evidence" value="ECO:0007669"/>
    <property type="project" value="TreeGrafter"/>
</dbReference>
<reference evidence="8" key="1">
    <citation type="journal article" date="2014" name="Int. J. Syst. Evol. Microbiol.">
        <title>Complete genome sequence of Corynebacterium casei LMG S-19264T (=DSM 44701T), isolated from a smear-ripened cheese.</title>
        <authorList>
            <consortium name="US DOE Joint Genome Institute (JGI-PGF)"/>
            <person name="Walter F."/>
            <person name="Albersmeier A."/>
            <person name="Kalinowski J."/>
            <person name="Ruckert C."/>
        </authorList>
    </citation>
    <scope>NUCLEOTIDE SEQUENCE</scope>
    <source>
        <strain evidence="8">CGMCC 1.15152</strain>
    </source>
</reference>
<evidence type="ECO:0000256" key="3">
    <source>
        <dbReference type="ARBA" id="ARBA00022630"/>
    </source>
</evidence>
<dbReference type="Gene3D" id="1.10.8.870">
    <property type="entry name" value="Alpha-glycerophosphate oxidase, cap domain"/>
    <property type="match status" value="1"/>
</dbReference>
<dbReference type="Gene3D" id="3.30.9.10">
    <property type="entry name" value="D-Amino Acid Oxidase, subunit A, domain 2"/>
    <property type="match status" value="1"/>
</dbReference>
<keyword evidence="4" id="KW-0274">FAD</keyword>
<dbReference type="Proteomes" id="UP000633205">
    <property type="component" value="Unassembled WGS sequence"/>
</dbReference>
<dbReference type="Gene3D" id="3.50.50.60">
    <property type="entry name" value="FAD/NAD(P)-binding domain"/>
    <property type="match status" value="1"/>
</dbReference>
<dbReference type="InterPro" id="IPR000447">
    <property type="entry name" value="G3P_DH_FAD-dep"/>
</dbReference>
<proteinExistence type="inferred from homology"/>
<sequence length="560" mass="61571">MRKSVEAARDRGRADVVIIGGGINGIAAFRDLALQGVDVLLVERDDFASGASAASSHMIHGGIRYLENGEFRLVRESVRERNDLLKTAPHRVRPLRTTIPIRRFWSGLIQAPLRFLTGRAGRPTERGAVLIKLGLIIYDLFATTGRRTPWHRFRGRRASHAELPKLAPDVTWTATYFDASMHDPERLALDVLADGLAASRSAHAVNYVEATGFDGGSIALTDRDSGETFRVACDVIINATGPWADLTNSALGSPTRFMGGTKGSHIVLDNPELVAATGGREIFFENADGRIVLIYPLKGRAMVGTTDIDADPAEPVRCTEEEVDYFFALIGEIFPEIAVSRDEIVYRFSGIRPLPASDAANPGQISRDYRIEVADHGGTTLVTLVGGKWTTFRSLGQTLSDVTLRLLRAPRVETTLGRAISGGRDYPASDRARDVWLRSRLPGAGSRGPVLLSRYGTRAAEVWRVLEDDDDVPIAGDRLSTRELAWMVDEEHVTRLSDVVKRRTDLAFTGAVTHELLERIADALAPLLDWDDERRRHEVAETIAELRDRNGIDLATRATA</sequence>
<dbReference type="RefSeq" id="WP_188711895.1">
    <property type="nucleotide sequence ID" value="NZ_BMHO01000001.1"/>
</dbReference>
<dbReference type="InterPro" id="IPR006076">
    <property type="entry name" value="FAD-dep_OxRdtase"/>
</dbReference>